<evidence type="ECO:0000256" key="3">
    <source>
        <dbReference type="ARBA" id="ARBA00022618"/>
    </source>
</evidence>
<evidence type="ECO:0000256" key="2">
    <source>
        <dbReference type="ARBA" id="ARBA00009638"/>
    </source>
</evidence>
<dbReference type="InterPro" id="IPR019987">
    <property type="entry name" value="GTP-bd_ribosome_bio_YsxC"/>
</dbReference>
<keyword evidence="8" id="KW-0717">Septation</keyword>
<dbReference type="PANTHER" id="PTHR11649:SF13">
    <property type="entry name" value="ENGB-TYPE G DOMAIN-CONTAINING PROTEIN"/>
    <property type="match status" value="1"/>
</dbReference>
<dbReference type="GO" id="GO:0005525">
    <property type="term" value="F:GTP binding"/>
    <property type="evidence" value="ECO:0007669"/>
    <property type="project" value="UniProtKB-KW"/>
</dbReference>
<dbReference type="AlphaFoldDB" id="A0A2H0UZR5"/>
<evidence type="ECO:0000256" key="5">
    <source>
        <dbReference type="ARBA" id="ARBA00022741"/>
    </source>
</evidence>
<dbReference type="SUPFAM" id="SSF52540">
    <property type="entry name" value="P-loop containing nucleoside triphosphate hydrolases"/>
    <property type="match status" value="1"/>
</dbReference>
<reference evidence="12" key="1">
    <citation type="submission" date="2017-09" db="EMBL/GenBank/DDBJ databases">
        <title>Depth-based differentiation of microbial function through sediment-hosted aquifers and enrichment of novel symbionts in the deep terrestrial subsurface.</title>
        <authorList>
            <person name="Probst A.J."/>
            <person name="Ladd B."/>
            <person name="Jarett J.K."/>
            <person name="Geller-Mcgrath D.E."/>
            <person name="Sieber C.M.K."/>
            <person name="Emerson J.B."/>
            <person name="Anantharaman K."/>
            <person name="Thomas B.C."/>
            <person name="Malmstrom R."/>
            <person name="Stieglmeier M."/>
            <person name="Klingl A."/>
            <person name="Woyke T."/>
            <person name="Ryan C.M."/>
            <person name="Banfield J.F."/>
        </authorList>
    </citation>
    <scope>NUCLEOTIDE SEQUENCE [LARGE SCALE GENOMIC DNA]</scope>
</reference>
<gene>
    <name evidence="11" type="primary">ysxC</name>
    <name evidence="11" type="ORF">COU03_01535</name>
</gene>
<dbReference type="PANTHER" id="PTHR11649">
    <property type="entry name" value="MSS1/TRME-RELATED GTP-BINDING PROTEIN"/>
    <property type="match status" value="1"/>
</dbReference>
<protein>
    <submittedName>
        <fullName evidence="11">Ribosome biogenesis GTP-binding protein YsxC</fullName>
    </submittedName>
</protein>
<dbReference type="InterPro" id="IPR006073">
    <property type="entry name" value="GTP-bd"/>
</dbReference>
<evidence type="ECO:0000256" key="4">
    <source>
        <dbReference type="ARBA" id="ARBA00022723"/>
    </source>
</evidence>
<evidence type="ECO:0000256" key="8">
    <source>
        <dbReference type="ARBA" id="ARBA00023210"/>
    </source>
</evidence>
<sequence length="111" mass="12303">MKITSAQFAKGARGSDSIFEDGIPQVAFIGRSNVGKSSVINFLVGQNDLAKTSSFPGRTQKINLFLINKALYFVDLPGYGYAKVPNKLKDSLRAMVNWYFFVSNCQQKKLS</sequence>
<evidence type="ECO:0000256" key="9">
    <source>
        <dbReference type="ARBA" id="ARBA00023306"/>
    </source>
</evidence>
<dbReference type="Proteomes" id="UP000228906">
    <property type="component" value="Unassembled WGS sequence"/>
</dbReference>
<keyword evidence="4" id="KW-0479">Metal-binding</keyword>
<evidence type="ECO:0000256" key="1">
    <source>
        <dbReference type="ARBA" id="ARBA00001946"/>
    </source>
</evidence>
<dbReference type="Pfam" id="PF01926">
    <property type="entry name" value="MMR_HSR1"/>
    <property type="match status" value="1"/>
</dbReference>
<keyword evidence="9" id="KW-0131">Cell cycle</keyword>
<dbReference type="EMBL" id="PFAV01000027">
    <property type="protein sequence ID" value="PIR91590.1"/>
    <property type="molecule type" value="Genomic_DNA"/>
</dbReference>
<organism evidence="11 12">
    <name type="scientific">bacterium (Candidatus Gribaldobacteria) CG10_big_fil_rev_8_21_14_0_10_41_12</name>
    <dbReference type="NCBI Taxonomy" id="2014277"/>
    <lineage>
        <taxon>Bacteria</taxon>
        <taxon>Candidatus Gribaldobacteria</taxon>
    </lineage>
</organism>
<comment type="cofactor">
    <cofactor evidence="1">
        <name>Mg(2+)</name>
        <dbReference type="ChEBI" id="CHEBI:18420"/>
    </cofactor>
</comment>
<dbReference type="GO" id="GO:0000917">
    <property type="term" value="P:division septum assembly"/>
    <property type="evidence" value="ECO:0007669"/>
    <property type="project" value="UniProtKB-KW"/>
</dbReference>
<accession>A0A2H0UZR5</accession>
<keyword evidence="6" id="KW-0460">Magnesium</keyword>
<name>A0A2H0UZR5_9BACT</name>
<evidence type="ECO:0000256" key="7">
    <source>
        <dbReference type="ARBA" id="ARBA00023134"/>
    </source>
</evidence>
<proteinExistence type="inferred from homology"/>
<comment type="similarity">
    <text evidence="2">Belongs to the TRAFAC class TrmE-Era-EngA-EngB-Septin-like GTPase superfamily. EngB GTPase family.</text>
</comment>
<evidence type="ECO:0000256" key="6">
    <source>
        <dbReference type="ARBA" id="ARBA00022842"/>
    </source>
</evidence>
<keyword evidence="7" id="KW-0342">GTP-binding</keyword>
<dbReference type="InterPro" id="IPR030393">
    <property type="entry name" value="G_ENGB_dom"/>
</dbReference>
<evidence type="ECO:0000313" key="11">
    <source>
        <dbReference type="EMBL" id="PIR91590.1"/>
    </source>
</evidence>
<keyword evidence="3" id="KW-0132">Cell division</keyword>
<dbReference type="NCBIfam" id="TIGR03598">
    <property type="entry name" value="GTPase_YsxC"/>
    <property type="match status" value="1"/>
</dbReference>
<comment type="caution">
    <text evidence="11">The sequence shown here is derived from an EMBL/GenBank/DDBJ whole genome shotgun (WGS) entry which is preliminary data.</text>
</comment>
<evidence type="ECO:0000313" key="12">
    <source>
        <dbReference type="Proteomes" id="UP000228906"/>
    </source>
</evidence>
<evidence type="ECO:0000259" key="10">
    <source>
        <dbReference type="PROSITE" id="PS51706"/>
    </source>
</evidence>
<dbReference type="InterPro" id="IPR027417">
    <property type="entry name" value="P-loop_NTPase"/>
</dbReference>
<feature type="domain" description="EngB-type G" evidence="10">
    <location>
        <begin position="22"/>
        <end position="111"/>
    </location>
</feature>
<dbReference type="GO" id="GO:0046872">
    <property type="term" value="F:metal ion binding"/>
    <property type="evidence" value="ECO:0007669"/>
    <property type="project" value="UniProtKB-KW"/>
</dbReference>
<dbReference type="Gene3D" id="3.40.50.300">
    <property type="entry name" value="P-loop containing nucleotide triphosphate hydrolases"/>
    <property type="match status" value="1"/>
</dbReference>
<keyword evidence="5" id="KW-0547">Nucleotide-binding</keyword>
<dbReference type="PROSITE" id="PS51706">
    <property type="entry name" value="G_ENGB"/>
    <property type="match status" value="1"/>
</dbReference>